<sequence>MCLAEGIVRNYQEKMTRWARSKTVLKHERQPGEATTWSEFVAQRQQAAKPSSVRHDGSKASLRVLNTEERQPKTSNLAVKRKLASLGNFVAELSTDHGDHGGAAGDVFDSKKTTTVSSSKPSQRVIGNGSNLKAKTKNPTKRKEVEVHDEEAEALEKLLLKHKKIEADIPVAQKAMGVASKKLHAVAPVPSSSTANTTDSTGSTLTRKTAKKGLAGLKKKACLPKTNISASETAAPASTNTLPTSAVTKKCSAEKESPSSAEVSKVRKRKVISKKPPTPSFRENIPLPDQDEANLASSHSKKLGKVGKRKAQGKKAEATVVNEKVLPVDENEDMSNSDKEEEQPASKVPRTGPRTDGGNSKAKRLQRMRQEREAKGLLLLPEKVERRIYLAKKAMRKKGLPGEQIKEAVRKMRRKEELLFRRQLAKLCFKCRQPGHRVSDCPQMLEDSSEPIGICFKCGSTEHFSSACTVQTSKDNGNQFLFFLYIYICNTEFPYAKCFICKQQGHLSRKCPRNDKGVYPKGGHCNFCGAIDHFKKECPEMEKNKSKTSDESEVAADIVSIGQSADAENIVPLYKGIQVKKEKVISF</sequence>
<evidence type="ECO:0000313" key="2">
    <source>
        <dbReference type="Proteomes" id="UP000821845"/>
    </source>
</evidence>
<dbReference type="EMBL" id="CM023482">
    <property type="protein sequence ID" value="KAH6938810.1"/>
    <property type="molecule type" value="Genomic_DNA"/>
</dbReference>
<accession>A0ACB7SW19</accession>
<reference evidence="1" key="1">
    <citation type="submission" date="2020-05" db="EMBL/GenBank/DDBJ databases">
        <title>Large-scale comparative analyses of tick genomes elucidate their genetic diversity and vector capacities.</title>
        <authorList>
            <person name="Jia N."/>
            <person name="Wang J."/>
            <person name="Shi W."/>
            <person name="Du L."/>
            <person name="Sun Y."/>
            <person name="Zhan W."/>
            <person name="Jiang J."/>
            <person name="Wang Q."/>
            <person name="Zhang B."/>
            <person name="Ji P."/>
            <person name="Sakyi L.B."/>
            <person name="Cui X."/>
            <person name="Yuan T."/>
            <person name="Jiang B."/>
            <person name="Yang W."/>
            <person name="Lam T.T.-Y."/>
            <person name="Chang Q."/>
            <person name="Ding S."/>
            <person name="Wang X."/>
            <person name="Zhu J."/>
            <person name="Ruan X."/>
            <person name="Zhao L."/>
            <person name="Wei J."/>
            <person name="Que T."/>
            <person name="Du C."/>
            <person name="Cheng J."/>
            <person name="Dai P."/>
            <person name="Han X."/>
            <person name="Huang E."/>
            <person name="Gao Y."/>
            <person name="Liu J."/>
            <person name="Shao H."/>
            <person name="Ye R."/>
            <person name="Li L."/>
            <person name="Wei W."/>
            <person name="Wang X."/>
            <person name="Wang C."/>
            <person name="Yang T."/>
            <person name="Huo Q."/>
            <person name="Li W."/>
            <person name="Guo W."/>
            <person name="Chen H."/>
            <person name="Zhou L."/>
            <person name="Ni X."/>
            <person name="Tian J."/>
            <person name="Zhou Y."/>
            <person name="Sheng Y."/>
            <person name="Liu T."/>
            <person name="Pan Y."/>
            <person name="Xia L."/>
            <person name="Li J."/>
            <person name="Zhao F."/>
            <person name="Cao W."/>
        </authorList>
    </citation>
    <scope>NUCLEOTIDE SEQUENCE</scope>
    <source>
        <strain evidence="1">Hyas-2018</strain>
    </source>
</reference>
<dbReference type="Proteomes" id="UP000821845">
    <property type="component" value="Chromosome 2"/>
</dbReference>
<comment type="caution">
    <text evidence="1">The sequence shown here is derived from an EMBL/GenBank/DDBJ whole genome shotgun (WGS) entry which is preliminary data.</text>
</comment>
<evidence type="ECO:0000313" key="1">
    <source>
        <dbReference type="EMBL" id="KAH6938810.1"/>
    </source>
</evidence>
<keyword evidence="2" id="KW-1185">Reference proteome</keyword>
<proteinExistence type="predicted"/>
<name>A0ACB7SW19_HYAAI</name>
<protein>
    <submittedName>
        <fullName evidence="1">Uncharacterized protein</fullName>
    </submittedName>
</protein>
<organism evidence="1 2">
    <name type="scientific">Hyalomma asiaticum</name>
    <name type="common">Tick</name>
    <dbReference type="NCBI Taxonomy" id="266040"/>
    <lineage>
        <taxon>Eukaryota</taxon>
        <taxon>Metazoa</taxon>
        <taxon>Ecdysozoa</taxon>
        <taxon>Arthropoda</taxon>
        <taxon>Chelicerata</taxon>
        <taxon>Arachnida</taxon>
        <taxon>Acari</taxon>
        <taxon>Parasitiformes</taxon>
        <taxon>Ixodida</taxon>
        <taxon>Ixodoidea</taxon>
        <taxon>Ixodidae</taxon>
        <taxon>Hyalomminae</taxon>
        <taxon>Hyalomma</taxon>
    </lineage>
</organism>
<gene>
    <name evidence="1" type="ORF">HPB50_013148</name>
</gene>